<dbReference type="PROSITE" id="PS50948">
    <property type="entry name" value="PAN"/>
    <property type="match status" value="3"/>
</dbReference>
<feature type="region of interest" description="Disordered" evidence="1">
    <location>
        <begin position="2807"/>
        <end position="2844"/>
    </location>
</feature>
<keyword evidence="5" id="KW-1185">Reference proteome</keyword>
<dbReference type="Proteomes" id="UP000198341">
    <property type="component" value="Chromosome 10"/>
</dbReference>
<keyword evidence="2" id="KW-0812">Transmembrane</keyword>
<dbReference type="Pfam" id="PF13385">
    <property type="entry name" value="Laminin_G_3"/>
    <property type="match status" value="1"/>
</dbReference>
<feature type="compositionally biased region" description="Low complexity" evidence="1">
    <location>
        <begin position="4122"/>
        <end position="4135"/>
    </location>
</feature>
<feature type="domain" description="Apple" evidence="3">
    <location>
        <begin position="1329"/>
        <end position="1409"/>
    </location>
</feature>
<protein>
    <recommendedName>
        <fullName evidence="3">Apple domain-containing protein</fullName>
    </recommendedName>
</protein>
<keyword evidence="2" id="KW-0472">Membrane</keyword>
<evidence type="ECO:0000313" key="5">
    <source>
        <dbReference type="Proteomes" id="UP000198341"/>
    </source>
</evidence>
<dbReference type="InterPro" id="IPR011889">
    <property type="entry name" value="Liste_lipo_26"/>
</dbReference>
<evidence type="ECO:0000256" key="2">
    <source>
        <dbReference type="SAM" id="Phobius"/>
    </source>
</evidence>
<feature type="region of interest" description="Disordered" evidence="1">
    <location>
        <begin position="4037"/>
        <end position="4059"/>
    </location>
</feature>
<dbReference type="InterPro" id="IPR018247">
    <property type="entry name" value="EF_Hand_1_Ca_BS"/>
</dbReference>
<dbReference type="eggNOG" id="ENOG502QQ2D">
    <property type="taxonomic scope" value="Eukaryota"/>
</dbReference>
<feature type="domain" description="Apple" evidence="3">
    <location>
        <begin position="1942"/>
        <end position="2022"/>
    </location>
</feature>
<dbReference type="InterPro" id="IPR013320">
    <property type="entry name" value="ConA-like_dom_sf"/>
</dbReference>
<feature type="region of interest" description="Disordered" evidence="1">
    <location>
        <begin position="4112"/>
        <end position="4138"/>
    </location>
</feature>
<feature type="region of interest" description="Disordered" evidence="1">
    <location>
        <begin position="3055"/>
        <end position="3083"/>
    </location>
</feature>
<dbReference type="InterPro" id="IPR003609">
    <property type="entry name" value="Pan_app"/>
</dbReference>
<feature type="domain" description="Apple" evidence="3">
    <location>
        <begin position="1711"/>
        <end position="1791"/>
    </location>
</feature>
<feature type="region of interest" description="Disordered" evidence="1">
    <location>
        <begin position="4158"/>
        <end position="4184"/>
    </location>
</feature>
<dbReference type="GeneID" id="19013317"/>
<name>K8EJ82_9CHLO</name>
<dbReference type="InterPro" id="IPR005046">
    <property type="entry name" value="DUF285"/>
</dbReference>
<proteinExistence type="predicted"/>
<accession>K8EJ82</accession>
<dbReference type="NCBIfam" id="TIGR02167">
    <property type="entry name" value="Liste_lipo_26"/>
    <property type="match status" value="6"/>
</dbReference>
<sequence length="4184" mass="453698">MTSSSSSLRNVLMTKTTKKRARRSTTLLFALFFFVLLGALTRVCDGAGYYAYNNRRHDDNDDKVYCYNGANRQYTDDPRDCFNTCDSCSSCDSFVYKVSDEQCQFLKHNSHGLTRDDSDYEWYRPIENTVTDSNFATHVAGCLAEAPVDGLCKEYGGRGFSGSNDRRIGSMPDWEVSRVTDMSEAFQDHTSFNGDLSNWDVSSVENMKSMFYRAKAFNADISGWDVSKVTDMNRLFYAAEDFNADISGWDVSKVTDMTLMFAHTEAFNHFVGGWTEKSGLTTTNMFMEATAFRATYTSASCTDNAKPSECLVPLTDDTFSNAIESCLQESPDTGECTTYGASSGYGVMSDWDVSQVTDMSNAFQGHTSFNGDLSNWDVSSVENMKSMFYTAKAFNADISGWDVSKVTDMNRLFYAAEDFNADISGWDVSKVTDMTLMFAHTEDFNADISGWDVSKVTDMNKLFYDAEAFNADISGWDVSKVTDMTLMFAHTKDFNQDVSGWSVSTSATTTDMFTGSAFVTSRSNLAVTVSNNGATSSDEEFALGVSVSANACSSSCDLSEGGPSTDDVRAEGGLYCDVFVYTQGTDCSISSISGTITCMSWPNFYNHDKASAYKYALTTTDSGGNVIAGDYTVNYACEWKFKGTKEAPGASMSIVTVQGTAAFKVAQGCSDTLPTALSTISLPDLFVLSVPEFLAVTDSDDCDNVETILETAFRKYDTSPLDGTLHASEWETAFLQHDVSTTYVKSKFNSDSFTLSQVINSAMLPLECEKAKTGYSSADVYFDSITYPDKYTDMDSGSAQLNSCNEATEKLTVTLGFGNPPTYSDAVCVYSDGYLFKDYESEAFSSKTFEDKRPSMRTGDDAIELVGHFTFDDDNTFEGYETVGCDPGGQCLKTSESSNGYAWNPIDSGNSAISIGGESAIMTWIHFASLRSEDDVIYYSEVTPSGTSCTRKVYFTVTSSYTLKAGYDDDCGATSEVSYDLTSSEKSEEWHHVAMISEYNNLAVYFDGAQKATVGPSTWDGHKLEQEGLDVAGKTLFNSPYDSDYVYDDFRAYTGVLTALHVQSIYELGREVRSANLAEAKPQSRRTFCVIAKYGGVQSAYTPCATGLFYNGLVIDLLTSIETTGVVFQFRDTALDEIGYEVLRRESGSTSSYDVVLFIDSGMSGCSYTYNMLSFYDADAAKEPGVTWEYAVRTKYDATTSSDVISDAYTYVVPWYGTVDGTVVAGDTEVPVADVRVCARLDSSTTSATDLLELGSKVTSSASSYMAKNRYVTHSAETLSAFEATDGETDTSVTVDHGEHLKVNLDVFASVSKVTVSFKRSIPSKYDHCMSAVDRRRALSAYTGITCNGATSMTTSSNDPTECFQTCSECSTCVSFNYHTSTGVCTWASSRSWNDGYGDSSYEWYRSCASSGSTNAITTSNFATHVAGCLEEAPIDGLCKEYSGKSFSGYTDNYIGMMPYWDVSGVTDMSEAFKDKDTFNADLSSWDVSSVTNMNDMFYGASSFNQDISGWNVDSSAVTTTSMFSGATAFQERFTCTSLLDGPPNSGCIDWSSMVVRVLDFDDPDDNGDRGLRCISASFTSTGTDAYEQTYSCVGTYVTAFPGQHVTILNDLGSSVSIFEIEVTGEELACPYYGFSDDDGNFEIEIHEATGVSQKKTKVAVRAFKTDVFDPEDVSVFTPMEEGSNDSVTIKSPEAVLIALEYFNTAKYDHCMSAVDRRRALSDYTGITCNGATSMTTSSKDPTECFQTCSECSECVSFNYDTSTGVCTWASSGSWNDGYGDSSYEWYRSCASSGSTNAITTSNFATHVAGCLEEAPIDGLCKEYSGKSFSGYTDNYIGMMPYWDVSGVTDMSEAFKDKDTFNADLSSWDVSSVTNMNDMFYGASSFNQDISGWNVDSSAVTTTSMFSGATAFQERFTCTSLLDGPPNSCTYLVSIPPKYDHCMSAVDRRRALSDYTGITCNGATSMTTSSKDPTECFQTCSECSECVSFNYDTSTGVCTWASSGSWNDGYGDSSYEWYRSCASSGSTNAITTSNFATHVAGCLEEAPIDGLCKEYSGKSFSGYTDNYIGMMPYWDVSGVTDMSEAFKDKDTFNADLSSWDVSSVTNMNDMFYGASSFNQDISGWNVDSSAVTTTSMFSGATAFQERFTCTSLLDGPPNSGCLDSSSSSTDSSHVSKEEFIAYAQTRMEYSDAFVILPEDVWNSFDDDGDDSLDVTEFMVAQTAFDAGKIEGTPWLVYSLQETEYLTGFYVNDESSSSSNDEYLAIALAPNADTTMPNSNSLWQTWYENMTATFSSFSLASPDSSADDDGGPVTLGVTDAPETASAFIPLVARTSANAVQIVFDEDAESTKTSGFDALLSTYFPSTVADQTVRATEQIDDVVHVFEVTDQGNDTPQSEKKYPIKHLGNAGDEIKDNTVVTVSGIVRFPGSRTQDVVCGLPYATINAYKKICSLKGECEYEEATEYTADSLGYFEVSVTPGESILFAASYDTHDLCYAGTSLEDECDEAGVALTLSLSSSTTEDVSAYVELDAIVGGEYMVFYDFTARTVDVGLYAGACGTSYSNYEMLITPANGCGAAVTVSHTDINGWTREDASDLTSNVRYWPYAAMDYYIQLDDAPTLEDMVASSFDNNKQDATCTASGSDILSYFRDRDLLVRTLGFLESESETAQYQFHGMLCALPTISDDSRFSSSNTFASIADGETCIELDSNSAATTLELYHLIGLDQSSLGVSENKYVKLEIFEAHSTDTNTIEYCSTFSSSSNADLSVSIKVTNDVLTEDPCHSTKVAGSECYLDTVDTGTGYVQFGESTATEEESSSTTTDVDSSSTTTEEGSSSTTTDVDSSSTTTATMYYEITSEDAKPNLVWPYRRTVAFKVVRDDGWSTTTTSVDRELVTLRSKVRGESSEYASRYVSQTTFFATAPIRGLVYSVVHDPPGGNSYASIAKGTAVNTVVELNKAYSGSVGEGWSTNGGWGASMDVKTNSEAMISGFGPIIGGAIEIDTGNTGGGGTRRLLSLGAVRAASTLKARARAAGARNGEEGGTGAVKASSRETTIGFSAGLEGGDEESGPSVSVSTSAGDGWSLDMTLDRNMESSQDPGIPGRPGDVILGGGFEIVYVRTDTLGVNTTGCLTITEQITWFPRQPTSYFVNVFTVEDKIIPELEDLKETLGDASDTVDDELAAEYSADAIKEIWIHRLSTAIEDWENTLAWASPDFNPASATTEVEKKVAYEEAEAELNASPYLALTDSTGSVFSTAFTAQDTQIDPDEFNNDFKTEAWGDALEEVWDELPDKLTSYGMIHDFAGDHGIFSRKTEKNNFLDLVKITQPESEDWLSSTNPLHDETFTGTKATVLKSASEEKTTFSRGMSAEATSAATEDGAIFGIDDDDANYYSYGTTELLDASVYGHQGRFTFDSDSETFTATDGTTMYTDPFGTPMFGTRGTKSNIRLTFTGGGHALEFSTSISQEIDGASWGWALSVSDEKSHSTSASAGVAAFSIGAGNSVSNGEGFDIDRLFAWSKFGVMETSYSLGDPDHGDKFVVQIRYDNRFGTPIFQTIGGATKCPGEPNTMWRENGVSIKNVMAASGVDASHIPPHSDALFDIVIENQTPYRESAAFGLIVVADDAYSGDVGGNANDLTFKVNGNTLPAFGGMYTLNDIPSVDDSDALVQSVMTLRVTKGADSHSYSHLSVELVSECEFNIGSLYRDPISSTAALDGTGTITWERVCPPVTWSETTWNNYADYTVSSTSSEYFNVTVTNPDPMNLWSADAIDGNTSGTNHLVHPNVEYVRIQFRRPGVGEWINAWEPGTWNKDKTVWTAFDPDSDFLAESSDIFTYDIEDVDLASCSTSRGAGCSQKWNLNRQYFLNGLKEGSWEIRAKVFCSGYDSFATSEVRGSVTDENLNLIADTKAPSPIAREVYENKVLVEFSEPITCPLLSSSDMAYSVARTTDCDGIAVDDSEDINAVSDNILISHYDFQCLTQDVNGRNAWMMTVPISSAASSNALAGKYTVTIKSGHVTDDGGNTASEHTFTEEIMCTSSSASASLDGKTSNESSANLGLSKENSSTREALASATYMPLSSHKNRYIFGGTLVGAAFVLFAQTLFAFFARGKRRTSLSGMSDKTSQNNNNNNNNNNNSSSGDEGEIEILLPLAAEKFGSSKQSSAEVSYGSRGEQHQLRRNDCGDVHIL</sequence>
<dbReference type="SUPFAM" id="SSF49899">
    <property type="entry name" value="Concanavalin A-like lectins/glucanases"/>
    <property type="match status" value="1"/>
</dbReference>
<dbReference type="PROSITE" id="PS00018">
    <property type="entry name" value="EF_HAND_1"/>
    <property type="match status" value="1"/>
</dbReference>
<dbReference type="Pfam" id="PF03382">
    <property type="entry name" value="DUF285"/>
    <property type="match status" value="5"/>
</dbReference>
<feature type="compositionally biased region" description="Basic and acidic residues" evidence="1">
    <location>
        <begin position="4168"/>
        <end position="4184"/>
    </location>
</feature>
<keyword evidence="2" id="KW-1133">Transmembrane helix</keyword>
<feature type="compositionally biased region" description="Low complexity" evidence="1">
    <location>
        <begin position="2816"/>
        <end position="2844"/>
    </location>
</feature>
<evidence type="ECO:0000259" key="3">
    <source>
        <dbReference type="PROSITE" id="PS50948"/>
    </source>
</evidence>
<dbReference type="RefSeq" id="XP_007510526.1">
    <property type="nucleotide sequence ID" value="XM_007510464.1"/>
</dbReference>
<evidence type="ECO:0000313" key="4">
    <source>
        <dbReference type="EMBL" id="CCO18059.1"/>
    </source>
</evidence>
<gene>
    <name evidence="4" type="ordered locus">Bathy10g02410</name>
</gene>
<dbReference type="EMBL" id="FO082269">
    <property type="protein sequence ID" value="CCO18059.1"/>
    <property type="molecule type" value="Genomic_DNA"/>
</dbReference>
<feature type="compositionally biased region" description="Polar residues" evidence="1">
    <location>
        <begin position="4112"/>
        <end position="4121"/>
    </location>
</feature>
<dbReference type="STRING" id="41875.K8EJ82"/>
<dbReference type="KEGG" id="bpg:Bathy10g02410"/>
<dbReference type="OrthoDB" id="272018at2759"/>
<reference evidence="4 5" key="1">
    <citation type="submission" date="2011-10" db="EMBL/GenBank/DDBJ databases">
        <authorList>
            <person name="Genoscope - CEA"/>
        </authorList>
    </citation>
    <scope>NUCLEOTIDE SEQUENCE [LARGE SCALE GENOMIC DNA]</scope>
    <source>
        <strain evidence="4 5">RCC 1105</strain>
    </source>
</reference>
<organism evidence="4 5">
    <name type="scientific">Bathycoccus prasinos</name>
    <dbReference type="NCBI Taxonomy" id="41875"/>
    <lineage>
        <taxon>Eukaryota</taxon>
        <taxon>Viridiplantae</taxon>
        <taxon>Chlorophyta</taxon>
        <taxon>Mamiellophyceae</taxon>
        <taxon>Mamiellales</taxon>
        <taxon>Bathycoccaceae</taxon>
        <taxon>Bathycoccus</taxon>
    </lineage>
</organism>
<feature type="transmembrane region" description="Helical" evidence="2">
    <location>
        <begin position="4081"/>
        <end position="4103"/>
    </location>
</feature>
<evidence type="ECO:0000256" key="1">
    <source>
        <dbReference type="SAM" id="MobiDB-lite"/>
    </source>
</evidence>